<feature type="compositionally biased region" description="Pro residues" evidence="1">
    <location>
        <begin position="179"/>
        <end position="191"/>
    </location>
</feature>
<organism evidence="2 3">
    <name type="scientific">Vitrella brassicaformis (strain CCMP3155)</name>
    <dbReference type="NCBI Taxonomy" id="1169540"/>
    <lineage>
        <taxon>Eukaryota</taxon>
        <taxon>Sar</taxon>
        <taxon>Alveolata</taxon>
        <taxon>Colpodellida</taxon>
        <taxon>Vitrellaceae</taxon>
        <taxon>Vitrella</taxon>
    </lineage>
</organism>
<feature type="compositionally biased region" description="Pro residues" evidence="1">
    <location>
        <begin position="18"/>
        <end position="31"/>
    </location>
</feature>
<feature type="region of interest" description="Disordered" evidence="1">
    <location>
        <begin position="1083"/>
        <end position="1111"/>
    </location>
</feature>
<feature type="region of interest" description="Disordered" evidence="1">
    <location>
        <begin position="1240"/>
        <end position="1274"/>
    </location>
</feature>
<evidence type="ECO:0000313" key="2">
    <source>
        <dbReference type="EMBL" id="CEM13023.1"/>
    </source>
</evidence>
<evidence type="ECO:0000313" key="3">
    <source>
        <dbReference type="Proteomes" id="UP000041254"/>
    </source>
</evidence>
<feature type="region of interest" description="Disordered" evidence="1">
    <location>
        <begin position="558"/>
        <end position="579"/>
    </location>
</feature>
<feature type="compositionally biased region" description="Low complexity" evidence="1">
    <location>
        <begin position="882"/>
        <end position="893"/>
    </location>
</feature>
<dbReference type="InParanoid" id="A0A0G4FI65"/>
<feature type="region of interest" description="Disordered" evidence="1">
    <location>
        <begin position="1"/>
        <end position="36"/>
    </location>
</feature>
<dbReference type="Proteomes" id="UP000041254">
    <property type="component" value="Unassembled WGS sequence"/>
</dbReference>
<proteinExistence type="predicted"/>
<accession>A0A0G4FI65</accession>
<feature type="compositionally biased region" description="Gly residues" evidence="1">
    <location>
        <begin position="1101"/>
        <end position="1111"/>
    </location>
</feature>
<keyword evidence="3" id="KW-1185">Reference proteome</keyword>
<feature type="region of interest" description="Disordered" evidence="1">
    <location>
        <begin position="153"/>
        <end position="197"/>
    </location>
</feature>
<feature type="compositionally biased region" description="Basic and acidic residues" evidence="1">
    <location>
        <begin position="1083"/>
        <end position="1092"/>
    </location>
</feature>
<feature type="compositionally biased region" description="Basic residues" evidence="1">
    <location>
        <begin position="158"/>
        <end position="169"/>
    </location>
</feature>
<reference evidence="2 3" key="1">
    <citation type="submission" date="2014-11" db="EMBL/GenBank/DDBJ databases">
        <authorList>
            <person name="Zhu J."/>
            <person name="Qi W."/>
            <person name="Song R."/>
        </authorList>
    </citation>
    <scope>NUCLEOTIDE SEQUENCE [LARGE SCALE GENOMIC DNA]</scope>
</reference>
<feature type="compositionally biased region" description="Pro residues" evidence="1">
    <location>
        <begin position="991"/>
        <end position="1000"/>
    </location>
</feature>
<feature type="region of interest" description="Disordered" evidence="1">
    <location>
        <begin position="875"/>
        <end position="898"/>
    </location>
</feature>
<dbReference type="AlphaFoldDB" id="A0A0G4FI65"/>
<gene>
    <name evidence="2" type="ORF">Vbra_21304</name>
</gene>
<name>A0A0G4FI65_VITBC</name>
<dbReference type="VEuPathDB" id="CryptoDB:Vbra_21304"/>
<sequence>MASHAPPPFPSLTGAQPPELPPIQVPLPPHIRPAAGPPQVAQTMLVEYQMRRPQLTPGEFANEKGIPVELMVEWLRAAGIQLFLPVEKRLQLIEEFRSRAPLSQSVFCAEKGLDEVFFASWVEDFSKAGAVQGGPEWMRTLQQVVALDQAGLDGFPHPHAHHHHPHHPHPAAYHDMPPFGYPPPPPLPPPQSQHHPATMHPGMGMGAMVRVRYPMQPPPRAYAGPHAPQAPDFGPSYGYEPYPSPYPLRPPHPAAAIPPFPPMRVRLPQAAPRPMPPDGASAAADAGEDVTDRYDIIWGDLRVEGCEGLEFAVMAGEGAQLLLEATKGVRTDLPLLQEYAQKLLSARHDEIHSDRPSIPPIAQAHPFPAPSPVTTETSVELDTSSGVNRELPGGLEFTVTVRVVKRGEGEGAGASAVERFPFLVGSERGVCIAWKAAKDFAQRCRMAATGASFPLTSPFMNPPWSASHNPGVTVEELITAGLGERGIAYAVTDEAVTATLPGASREGNTHQFVWRRHHQRFEVKGGASSLSLRPYFLSEPCITACLDQAIRFTQRKRVRPPDHPAWPPTLPPALSDDHGGRLAKKQRQMAPQGGLVFLRSGRELPPGPGALLTDTESKGALVCLLSKLRRFVRQHVHPEKEGGADVAADIPHVLAAAECAREEEIMAVALPPVEQQVRGLRGFKLNFDAFLLKGAVTLEECLTMLQAFFCGDRALWWPNSGQAPIAKTHRRSRKTLTAEQIDEDLQQWIAFIGTRQPLTVQQWEAFRATVMEEAGQRAAADAQAFFAGVSEGQFGSPEDLNDAAHTLLYEKVRSHPTFRLFQTREFTPKVTDPCVIDLSADPLPTHPPPPGPQDLSRWMEQSFWAVLPDAALDAAAGDDEQAAAPARSKPSAKGQRRADVTHRLMEGMGLDGGDGAGDGGSSGVVAADCVRVEWQSDAKAFRLSMGETGTSRTFPAANETDAAVTAAFSGAMQHIEDTRKKDTSTSVTHAPLPPSLPTPQDPDREANALLAELARTDPNHSITWTGNGFRLVLDCKSAKETAGGIRGSVEREFPYLGAGRAGIMAALEQAKHYREEEMVSMEEKQLAIKDQGKGSSSRDGTQGGAGAGGGGDGARVYRIPLRWCPHSRAYYTFYDYVRGRGRQFPLLFRVEGPCGAGAVKIALRAAVTYLTQQKRSKKENDVKYAPVKNPQHRRQEHVLPLFLADGQKAALCDAPPPKKDWRAVLAAKMAAAAIAGDTDAAAAAGGGGSDDPKDAGAGVKRMGGWEEAVERERR</sequence>
<feature type="region of interest" description="Disordered" evidence="1">
    <location>
        <begin position="977"/>
        <end position="1003"/>
    </location>
</feature>
<evidence type="ECO:0000256" key="1">
    <source>
        <dbReference type="SAM" id="MobiDB-lite"/>
    </source>
</evidence>
<protein>
    <submittedName>
        <fullName evidence="2">Uncharacterized protein</fullName>
    </submittedName>
</protein>
<feature type="compositionally biased region" description="Pro residues" evidence="1">
    <location>
        <begin position="1"/>
        <end position="10"/>
    </location>
</feature>
<dbReference type="EMBL" id="CDMY01000441">
    <property type="protein sequence ID" value="CEM13023.1"/>
    <property type="molecule type" value="Genomic_DNA"/>
</dbReference>